<proteinExistence type="predicted"/>
<dbReference type="EMBL" id="QFRI01000002">
    <property type="protein sequence ID" value="PWH82537.1"/>
    <property type="molecule type" value="Genomic_DNA"/>
</dbReference>
<organism evidence="2 3">
    <name type="scientific">Algibacter marinivivus</name>
    <dbReference type="NCBI Taxonomy" id="2100723"/>
    <lineage>
        <taxon>Bacteria</taxon>
        <taxon>Pseudomonadati</taxon>
        <taxon>Bacteroidota</taxon>
        <taxon>Flavobacteriia</taxon>
        <taxon>Flavobacteriales</taxon>
        <taxon>Flavobacteriaceae</taxon>
        <taxon>Algibacter</taxon>
    </lineage>
</organism>
<comment type="caution">
    <text evidence="2">The sequence shown here is derived from an EMBL/GenBank/DDBJ whole genome shotgun (WGS) entry which is preliminary data.</text>
</comment>
<sequence length="152" mass="18124">MNNNNRKGWESFVIKIMVISMSICYVLGPSHNEIDKMLHFIVHQLEQPESLLTHSKLEDKYHIEHSFKSNNKEHQHIVLDMLSEIMKICGLDDEPDNKKIVFQKIDKHLRTKKMYNKRDSFFESHIKHKFSFLKENIHQGFLKSKLQPPQLI</sequence>
<keyword evidence="3" id="KW-1185">Reference proteome</keyword>
<dbReference type="Proteomes" id="UP000245375">
    <property type="component" value="Unassembled WGS sequence"/>
</dbReference>
<accession>A0A2U2X429</accession>
<protein>
    <submittedName>
        <fullName evidence="2">Uncharacterized protein</fullName>
    </submittedName>
</protein>
<keyword evidence="1" id="KW-0812">Transmembrane</keyword>
<dbReference type="OrthoDB" id="1452807at2"/>
<feature type="transmembrane region" description="Helical" evidence="1">
    <location>
        <begin position="12"/>
        <end position="28"/>
    </location>
</feature>
<keyword evidence="1" id="KW-0472">Membrane</keyword>
<evidence type="ECO:0000313" key="3">
    <source>
        <dbReference type="Proteomes" id="UP000245375"/>
    </source>
</evidence>
<reference evidence="2 3" key="2">
    <citation type="submission" date="2018-05" db="EMBL/GenBank/DDBJ databases">
        <title>Algibacter marinivivus sp. nov., isolated from sample around a algae.</title>
        <authorList>
            <person name="Zhong X."/>
        </authorList>
    </citation>
    <scope>NUCLEOTIDE SEQUENCE [LARGE SCALE GENOMIC DNA]</scope>
    <source>
        <strain evidence="2 3">ZY111</strain>
    </source>
</reference>
<reference evidence="3" key="1">
    <citation type="submission" date="2018-05" db="EMBL/GenBank/DDBJ databases">
        <title>Algibacter marinivivus sp. nov., isolated from sample around a algae.</title>
        <authorList>
            <person name="Lu D."/>
        </authorList>
    </citation>
    <scope>NUCLEOTIDE SEQUENCE [LARGE SCALE GENOMIC DNA]</scope>
    <source>
        <strain evidence="3">ZY111</strain>
    </source>
</reference>
<keyword evidence="1" id="KW-1133">Transmembrane helix</keyword>
<evidence type="ECO:0000256" key="1">
    <source>
        <dbReference type="SAM" id="Phobius"/>
    </source>
</evidence>
<name>A0A2U2X429_9FLAO</name>
<evidence type="ECO:0000313" key="2">
    <source>
        <dbReference type="EMBL" id="PWH82537.1"/>
    </source>
</evidence>
<reference evidence="3" key="3">
    <citation type="submission" date="2018-05" db="EMBL/GenBank/DDBJ databases">
        <authorList>
            <person name="Lu D."/>
        </authorList>
    </citation>
    <scope>NUCLEOTIDE SEQUENCE [LARGE SCALE GENOMIC DNA]</scope>
    <source>
        <strain evidence="3">ZY111</strain>
    </source>
</reference>
<dbReference type="AlphaFoldDB" id="A0A2U2X429"/>
<dbReference type="RefSeq" id="WP_109352904.1">
    <property type="nucleotide sequence ID" value="NZ_QFRI01000002.1"/>
</dbReference>
<gene>
    <name evidence="2" type="ORF">DIS18_09835</name>
</gene>